<dbReference type="InterPro" id="IPR029134">
    <property type="entry name" value="DUF4647"/>
</dbReference>
<dbReference type="eggNOG" id="ENOG502SUB4">
    <property type="taxonomic scope" value="Eukaryota"/>
</dbReference>
<dbReference type="Pfam" id="PF15504">
    <property type="entry name" value="DUF4647"/>
    <property type="match status" value="1"/>
</dbReference>
<accession>G3WZ20</accession>
<dbReference type="PANTHER" id="PTHR36130:SF1">
    <property type="entry name" value="RIKEN CDNA 4933430I17 GENE"/>
    <property type="match status" value="1"/>
</dbReference>
<dbReference type="InParanoid" id="G3WZ20"/>
<dbReference type="FunCoup" id="G3WZ20">
    <property type="interactions" value="5"/>
</dbReference>
<evidence type="ECO:0000256" key="1">
    <source>
        <dbReference type="SAM" id="MobiDB-lite"/>
    </source>
</evidence>
<protein>
    <submittedName>
        <fullName evidence="2">Uncharacterized protein</fullName>
    </submittedName>
</protein>
<evidence type="ECO:0000313" key="3">
    <source>
        <dbReference type="Proteomes" id="UP000007648"/>
    </source>
</evidence>
<evidence type="ECO:0000313" key="2">
    <source>
        <dbReference type="Ensembl" id="ENSSHAP00000020675.2"/>
    </source>
</evidence>
<name>G3WZ20_SARHA</name>
<reference evidence="2 3" key="1">
    <citation type="journal article" date="2011" name="Proc. Natl. Acad. Sci. U.S.A.">
        <title>Genetic diversity and population structure of the endangered marsupial Sarcophilus harrisii (Tasmanian devil).</title>
        <authorList>
            <person name="Miller W."/>
            <person name="Hayes V.M."/>
            <person name="Ratan A."/>
            <person name="Petersen D.C."/>
            <person name="Wittekindt N.E."/>
            <person name="Miller J."/>
            <person name="Walenz B."/>
            <person name="Knight J."/>
            <person name="Qi J."/>
            <person name="Zhao F."/>
            <person name="Wang Q."/>
            <person name="Bedoya-Reina O.C."/>
            <person name="Katiyar N."/>
            <person name="Tomsho L.P."/>
            <person name="Kasson L.M."/>
            <person name="Hardie R.A."/>
            <person name="Woodbridge P."/>
            <person name="Tindall E.A."/>
            <person name="Bertelsen M.F."/>
            <person name="Dixon D."/>
            <person name="Pyecroft S."/>
            <person name="Helgen K.M."/>
            <person name="Lesk A.M."/>
            <person name="Pringle T.H."/>
            <person name="Patterson N."/>
            <person name="Zhang Y."/>
            <person name="Kreiss A."/>
            <person name="Woods G.M."/>
            <person name="Jones M.E."/>
            <person name="Schuster S.C."/>
        </authorList>
    </citation>
    <scope>NUCLEOTIDE SEQUENCE [LARGE SCALE GENOMIC DNA]</scope>
</reference>
<dbReference type="HOGENOM" id="CLU_988826_0_0_1"/>
<proteinExistence type="predicted"/>
<sequence length="482" mass="53920">MNICLLGWDERSALGKSRSLQCRGRDPLRAALSRPSQRASSRQLSGLAVLVVPGVLLYPDSQMANDLEVDFCSQPVINVRLPDLSQLDETTCSQLVCQHPHCWAAIRRLQRGHPRILQPISRAPKKSEDELPTLKIVDLSLPDSFILAKRISDSVPFFKHPPSLSGDSKVESDLQSSVEESFLGFRSLRDFHGKGFGQNRRKPAKLPVLNLNSTYIPKSPDGGNLVMVWIPDEPVKYKRPDQKRRTKLSPDKASIPLKNSKAISSLEGISKKAAHKKKKTTQVPTGGQPCSAQLIHRWLKVLPPSPVTMPSNMGSLSSWDFTFPKQLLMSSLSNEEKAIAKMNQLDVIDEESLFQKRHPFKLSKTKMILAVHRINLQELKEESKKSKELLDLNRVSISSNFLLQKDSIVSAKEKQIQKDSVVADKAQVQEPEAQNVKPEETSKLPLAVDEKKLKEEPSDSIQIPQASEEQEDEPPTPPTSRE</sequence>
<dbReference type="AlphaFoldDB" id="G3WZ20"/>
<dbReference type="PANTHER" id="PTHR36130">
    <property type="entry name" value="RIKEN CDNA 4933430I17 GENE"/>
    <property type="match status" value="1"/>
</dbReference>
<organism evidence="2 3">
    <name type="scientific">Sarcophilus harrisii</name>
    <name type="common">Tasmanian devil</name>
    <name type="synonym">Sarcophilus laniarius</name>
    <dbReference type="NCBI Taxonomy" id="9305"/>
    <lineage>
        <taxon>Eukaryota</taxon>
        <taxon>Metazoa</taxon>
        <taxon>Chordata</taxon>
        <taxon>Craniata</taxon>
        <taxon>Vertebrata</taxon>
        <taxon>Euteleostomi</taxon>
        <taxon>Mammalia</taxon>
        <taxon>Metatheria</taxon>
        <taxon>Dasyuromorphia</taxon>
        <taxon>Dasyuridae</taxon>
        <taxon>Sarcophilus</taxon>
    </lineage>
</organism>
<feature type="compositionally biased region" description="Basic and acidic residues" evidence="1">
    <location>
        <begin position="437"/>
        <end position="457"/>
    </location>
</feature>
<dbReference type="Proteomes" id="UP000007648">
    <property type="component" value="Unassembled WGS sequence"/>
</dbReference>
<gene>
    <name evidence="2" type="primary">C2H9orf43</name>
</gene>
<reference evidence="2" key="2">
    <citation type="submission" date="2025-08" db="UniProtKB">
        <authorList>
            <consortium name="Ensembl"/>
        </authorList>
    </citation>
    <scope>IDENTIFICATION</scope>
</reference>
<feature type="region of interest" description="Disordered" evidence="1">
    <location>
        <begin position="420"/>
        <end position="482"/>
    </location>
</feature>
<dbReference type="STRING" id="9305.ENSSHAP00000020675"/>
<dbReference type="Ensembl" id="ENSSHAT00000020840.2">
    <property type="protein sequence ID" value="ENSSHAP00000020675.2"/>
    <property type="gene ID" value="ENSSHAG00000017535.2"/>
</dbReference>
<keyword evidence="3" id="KW-1185">Reference proteome</keyword>
<reference evidence="2" key="3">
    <citation type="submission" date="2025-09" db="UniProtKB">
        <authorList>
            <consortium name="Ensembl"/>
        </authorList>
    </citation>
    <scope>IDENTIFICATION</scope>
</reference>
<dbReference type="GeneTree" id="ENSGT00390000013600"/>